<evidence type="ECO:0000259" key="1">
    <source>
        <dbReference type="Pfam" id="PF01593"/>
    </source>
</evidence>
<dbReference type="AlphaFoldDB" id="E9GS86"/>
<dbReference type="Proteomes" id="UP000000305">
    <property type="component" value="Unassembled WGS sequence"/>
</dbReference>
<dbReference type="GO" id="GO:0046592">
    <property type="term" value="F:polyamine oxidase activity"/>
    <property type="evidence" value="ECO:0000318"/>
    <property type="project" value="GO_Central"/>
</dbReference>
<dbReference type="PANTHER" id="PTHR10742">
    <property type="entry name" value="FLAVIN MONOAMINE OXIDASE"/>
    <property type="match status" value="1"/>
</dbReference>
<dbReference type="InterPro" id="IPR002937">
    <property type="entry name" value="Amino_oxidase"/>
</dbReference>
<protein>
    <recommendedName>
        <fullName evidence="1">Amine oxidase domain-containing protein</fullName>
    </recommendedName>
</protein>
<dbReference type="HOGENOM" id="CLU_004498_2_3_1"/>
<evidence type="ECO:0000313" key="2">
    <source>
        <dbReference type="EMBL" id="EFX77714.1"/>
    </source>
</evidence>
<dbReference type="InParanoid" id="E9GS86"/>
<dbReference type="SUPFAM" id="SSF51905">
    <property type="entry name" value="FAD/NAD(P)-binding domain"/>
    <property type="match status" value="1"/>
</dbReference>
<sequence>MAKLIIIGAGASGLSAASRLVEKGFDPAKITILEAENRIGGRILTVPHGSSLIELGAQWVHGHEGNVVHPLAAAAGEIRTDIHTLESTGYADDVEMAYRDGRKITPVQLNEFKKILQSIYDDSKKELAQWDKSLGEYFESKFGEHLNRGSFTTMNRSTALDLLDWAHRSQNIEDGSDNWNDTSGVGSLEYHECEGDYTTVWKRGYSVLFDILMKNVPKTSNGLKLSLSDRIQLNSPVNLIRWNSAPSSGVQVVCSDKTYYADMVLITCSLGVLKDRADKLFTPLLPEKKRRAIEALGFGTVNKIFLEFRKPWWTSEWGGVNFITDPSKATGEWEDRVLGFSTVRGQPNLLISWVTGSAARQFETRSEDEVLMKCSTMLRTAVGTDFAYEEPTRVIRSLWQSNPHFCGSYSFRSKKSIELDVCPSDLAEPVIDSNGSARLFFAGEATHDHRYSTVHAAVETGWREADRIVEHVKETNFTAKL</sequence>
<dbReference type="KEGG" id="dpx:DAPPUDRAFT_53901"/>
<gene>
    <name evidence="2" type="ORF">DAPPUDRAFT_53901</name>
</gene>
<evidence type="ECO:0000313" key="3">
    <source>
        <dbReference type="Proteomes" id="UP000000305"/>
    </source>
</evidence>
<dbReference type="FunCoup" id="E9GS86">
    <property type="interactions" value="120"/>
</dbReference>
<organism evidence="2 3">
    <name type="scientific">Daphnia pulex</name>
    <name type="common">Water flea</name>
    <dbReference type="NCBI Taxonomy" id="6669"/>
    <lineage>
        <taxon>Eukaryota</taxon>
        <taxon>Metazoa</taxon>
        <taxon>Ecdysozoa</taxon>
        <taxon>Arthropoda</taxon>
        <taxon>Crustacea</taxon>
        <taxon>Branchiopoda</taxon>
        <taxon>Diplostraca</taxon>
        <taxon>Cladocera</taxon>
        <taxon>Anomopoda</taxon>
        <taxon>Daphniidae</taxon>
        <taxon>Daphnia</taxon>
    </lineage>
</organism>
<dbReference type="OMA" id="PEDWPGF"/>
<dbReference type="OrthoDB" id="6353658at2759"/>
<reference evidence="2 3" key="1">
    <citation type="journal article" date="2011" name="Science">
        <title>The ecoresponsive genome of Daphnia pulex.</title>
        <authorList>
            <person name="Colbourne J.K."/>
            <person name="Pfrender M.E."/>
            <person name="Gilbert D."/>
            <person name="Thomas W.K."/>
            <person name="Tucker A."/>
            <person name="Oakley T.H."/>
            <person name="Tokishita S."/>
            <person name="Aerts A."/>
            <person name="Arnold G.J."/>
            <person name="Basu M.K."/>
            <person name="Bauer D.J."/>
            <person name="Caceres C.E."/>
            <person name="Carmel L."/>
            <person name="Casola C."/>
            <person name="Choi J.H."/>
            <person name="Detter J.C."/>
            <person name="Dong Q."/>
            <person name="Dusheyko S."/>
            <person name="Eads B.D."/>
            <person name="Frohlich T."/>
            <person name="Geiler-Samerotte K.A."/>
            <person name="Gerlach D."/>
            <person name="Hatcher P."/>
            <person name="Jogdeo S."/>
            <person name="Krijgsveld J."/>
            <person name="Kriventseva E.V."/>
            <person name="Kultz D."/>
            <person name="Laforsch C."/>
            <person name="Lindquist E."/>
            <person name="Lopez J."/>
            <person name="Manak J.R."/>
            <person name="Muller J."/>
            <person name="Pangilinan J."/>
            <person name="Patwardhan R.P."/>
            <person name="Pitluck S."/>
            <person name="Pritham E.J."/>
            <person name="Rechtsteiner A."/>
            <person name="Rho M."/>
            <person name="Rogozin I.B."/>
            <person name="Sakarya O."/>
            <person name="Salamov A."/>
            <person name="Schaack S."/>
            <person name="Shapiro H."/>
            <person name="Shiga Y."/>
            <person name="Skalitzky C."/>
            <person name="Smith Z."/>
            <person name="Souvorov A."/>
            <person name="Sung W."/>
            <person name="Tang Z."/>
            <person name="Tsuchiya D."/>
            <person name="Tu H."/>
            <person name="Vos H."/>
            <person name="Wang M."/>
            <person name="Wolf Y.I."/>
            <person name="Yamagata H."/>
            <person name="Yamada T."/>
            <person name="Ye Y."/>
            <person name="Shaw J.R."/>
            <person name="Andrews J."/>
            <person name="Crease T.J."/>
            <person name="Tang H."/>
            <person name="Lucas S.M."/>
            <person name="Robertson H.M."/>
            <person name="Bork P."/>
            <person name="Koonin E.V."/>
            <person name="Zdobnov E.M."/>
            <person name="Grigoriev I.V."/>
            <person name="Lynch M."/>
            <person name="Boore J.L."/>
        </authorList>
    </citation>
    <scope>NUCLEOTIDE SEQUENCE [LARGE SCALE GENOMIC DNA]</scope>
</reference>
<dbReference type="eggNOG" id="KOG0685">
    <property type="taxonomic scope" value="Eukaryota"/>
</dbReference>
<dbReference type="InterPro" id="IPR036188">
    <property type="entry name" value="FAD/NAD-bd_sf"/>
</dbReference>
<dbReference type="STRING" id="6669.E9GS86"/>
<dbReference type="PANTHER" id="PTHR10742:SF398">
    <property type="entry name" value="AMINE OXIDASE DOMAIN-CONTAINING PROTEIN-RELATED"/>
    <property type="match status" value="1"/>
</dbReference>
<name>E9GS86_DAPPU</name>
<proteinExistence type="predicted"/>
<keyword evidence="3" id="KW-1185">Reference proteome</keyword>
<dbReference type="PhylomeDB" id="E9GS86"/>
<dbReference type="GO" id="GO:0005737">
    <property type="term" value="C:cytoplasm"/>
    <property type="evidence" value="ECO:0000318"/>
    <property type="project" value="GO_Central"/>
</dbReference>
<dbReference type="SUPFAM" id="SSF54373">
    <property type="entry name" value="FAD-linked reductases, C-terminal domain"/>
    <property type="match status" value="1"/>
</dbReference>
<dbReference type="InterPro" id="IPR050281">
    <property type="entry name" value="Flavin_monoamine_oxidase"/>
</dbReference>
<dbReference type="Pfam" id="PF01593">
    <property type="entry name" value="Amino_oxidase"/>
    <property type="match status" value="1"/>
</dbReference>
<dbReference type="EMBL" id="GL732561">
    <property type="protein sequence ID" value="EFX77714.1"/>
    <property type="molecule type" value="Genomic_DNA"/>
</dbReference>
<accession>E9GS86</accession>
<feature type="domain" description="Amine oxidase" evidence="1">
    <location>
        <begin position="12"/>
        <end position="468"/>
    </location>
</feature>
<dbReference type="Gene3D" id="3.50.50.60">
    <property type="entry name" value="FAD/NAD(P)-binding domain"/>
    <property type="match status" value="1"/>
</dbReference>
<dbReference type="Gene3D" id="3.90.660.10">
    <property type="match status" value="1"/>
</dbReference>